<accession>A0A5E4Q2U6</accession>
<dbReference type="Gene3D" id="3.40.525.10">
    <property type="entry name" value="CRAL-TRIO lipid binding domain"/>
    <property type="match status" value="1"/>
</dbReference>
<dbReference type="InterPro" id="IPR036273">
    <property type="entry name" value="CRAL/TRIO_N_dom_sf"/>
</dbReference>
<dbReference type="AlphaFoldDB" id="A0A5E4Q2U6"/>
<protein>
    <recommendedName>
        <fullName evidence="2">CRAL-TRIO domain-containing protein</fullName>
    </recommendedName>
</protein>
<proteinExistence type="predicted"/>
<dbReference type="PANTHER" id="PTHR10174">
    <property type="entry name" value="ALPHA-TOCOPHEROL TRANSFER PROTEIN-RELATED"/>
    <property type="match status" value="1"/>
</dbReference>
<feature type="region of interest" description="Disordered" evidence="1">
    <location>
        <begin position="279"/>
        <end position="304"/>
    </location>
</feature>
<dbReference type="PANTHER" id="PTHR10174:SF216">
    <property type="entry name" value="CRAL-TRIO DOMAIN-CONTAINING PROTEIN-RELATED"/>
    <property type="match status" value="1"/>
</dbReference>
<evidence type="ECO:0000259" key="2">
    <source>
        <dbReference type="PROSITE" id="PS50191"/>
    </source>
</evidence>
<dbReference type="CDD" id="cd00170">
    <property type="entry name" value="SEC14"/>
    <property type="match status" value="1"/>
</dbReference>
<dbReference type="GO" id="GO:0016020">
    <property type="term" value="C:membrane"/>
    <property type="evidence" value="ECO:0007669"/>
    <property type="project" value="TreeGrafter"/>
</dbReference>
<dbReference type="Gene3D" id="1.20.5.1200">
    <property type="entry name" value="Alpha-tocopherol transfer"/>
    <property type="match status" value="1"/>
</dbReference>
<sequence length="304" mass="34896">MIRELSPELAQIAKTELNENPNTTPSDITYLKEWISKQPHLRARTDDQWLVALLRGCKFSLEKVKTKIDLFYTLRSTASDITLKMKPTESEFIDFLRLGTILILPKSQKLTPRTIIIRAGRFDIEHYHVAHLMCLLYYLVQILVVEDDTASIVGTKIVVDYEDVTMNHFKQINPTFLRKMITLAQDSLPLRLSGSHHINLPSGVEIIFKLISGFLSQKAKDRLQIHNSYDELQEKIPKDILPVEYGGDGESIADIIGHWEKKVVEYRSWMEYEMTLGTDESKRPGKSCGSEISEEGSFRKLDID</sequence>
<dbReference type="SUPFAM" id="SSF52087">
    <property type="entry name" value="CRAL/TRIO domain"/>
    <property type="match status" value="1"/>
</dbReference>
<dbReference type="SMART" id="SM00516">
    <property type="entry name" value="SEC14"/>
    <property type="match status" value="1"/>
</dbReference>
<evidence type="ECO:0000313" key="4">
    <source>
        <dbReference type="Proteomes" id="UP000324832"/>
    </source>
</evidence>
<dbReference type="InterPro" id="IPR036865">
    <property type="entry name" value="CRAL-TRIO_dom_sf"/>
</dbReference>
<organism evidence="3 4">
    <name type="scientific">Leptidea sinapis</name>
    <dbReference type="NCBI Taxonomy" id="189913"/>
    <lineage>
        <taxon>Eukaryota</taxon>
        <taxon>Metazoa</taxon>
        <taxon>Ecdysozoa</taxon>
        <taxon>Arthropoda</taxon>
        <taxon>Hexapoda</taxon>
        <taxon>Insecta</taxon>
        <taxon>Pterygota</taxon>
        <taxon>Neoptera</taxon>
        <taxon>Endopterygota</taxon>
        <taxon>Lepidoptera</taxon>
        <taxon>Glossata</taxon>
        <taxon>Ditrysia</taxon>
        <taxon>Papilionoidea</taxon>
        <taxon>Pieridae</taxon>
        <taxon>Dismorphiinae</taxon>
        <taxon>Leptidea</taxon>
    </lineage>
</organism>
<dbReference type="Proteomes" id="UP000324832">
    <property type="component" value="Unassembled WGS sequence"/>
</dbReference>
<dbReference type="PROSITE" id="PS50191">
    <property type="entry name" value="CRAL_TRIO"/>
    <property type="match status" value="1"/>
</dbReference>
<evidence type="ECO:0000256" key="1">
    <source>
        <dbReference type="SAM" id="MobiDB-lite"/>
    </source>
</evidence>
<dbReference type="Gene3D" id="1.10.8.20">
    <property type="entry name" value="N-terminal domain of phosphatidylinositol transfer protein sec14p"/>
    <property type="match status" value="1"/>
</dbReference>
<reference evidence="3 4" key="1">
    <citation type="submission" date="2017-07" db="EMBL/GenBank/DDBJ databases">
        <authorList>
            <person name="Talla V."/>
            <person name="Backstrom N."/>
        </authorList>
    </citation>
    <scope>NUCLEOTIDE SEQUENCE [LARGE SCALE GENOMIC DNA]</scope>
</reference>
<dbReference type="EMBL" id="FZQP02001127">
    <property type="protein sequence ID" value="VVC91860.1"/>
    <property type="molecule type" value="Genomic_DNA"/>
</dbReference>
<evidence type="ECO:0000313" key="3">
    <source>
        <dbReference type="EMBL" id="VVC91860.1"/>
    </source>
</evidence>
<feature type="domain" description="CRAL-TRIO" evidence="2">
    <location>
        <begin position="89"/>
        <end position="253"/>
    </location>
</feature>
<dbReference type="PRINTS" id="PR00180">
    <property type="entry name" value="CRETINALDHBP"/>
</dbReference>
<dbReference type="InterPro" id="IPR001251">
    <property type="entry name" value="CRAL-TRIO_dom"/>
</dbReference>
<dbReference type="SUPFAM" id="SSF46938">
    <property type="entry name" value="CRAL/TRIO N-terminal domain"/>
    <property type="match status" value="1"/>
</dbReference>
<keyword evidence="4" id="KW-1185">Reference proteome</keyword>
<gene>
    <name evidence="3" type="ORF">LSINAPIS_LOCUS4423</name>
</gene>
<dbReference type="GO" id="GO:1902936">
    <property type="term" value="F:phosphatidylinositol bisphosphate binding"/>
    <property type="evidence" value="ECO:0007669"/>
    <property type="project" value="TreeGrafter"/>
</dbReference>
<dbReference type="Pfam" id="PF00650">
    <property type="entry name" value="CRAL_TRIO"/>
    <property type="match status" value="1"/>
</dbReference>
<name>A0A5E4Q2U6_9NEOP</name>